<reference evidence="2" key="1">
    <citation type="journal article" date="2014" name="Int. J. Syst. Evol. Microbiol.">
        <title>Complete genome of a new Firmicutes species belonging to the dominant human colonic microbiota ('Ruminococcus bicirculans') reveals two chromosomes and a selective capacity to utilize plant glucans.</title>
        <authorList>
            <consortium name="NISC Comparative Sequencing Program"/>
            <person name="Wegmann U."/>
            <person name="Louis P."/>
            <person name="Goesmann A."/>
            <person name="Henrissat B."/>
            <person name="Duncan S.H."/>
            <person name="Flint H.J."/>
        </authorList>
    </citation>
    <scope>NUCLEOTIDE SEQUENCE</scope>
    <source>
        <strain evidence="2">CGMCC 1.15644</strain>
    </source>
</reference>
<dbReference type="RefSeq" id="WP_132529337.1">
    <property type="nucleotide sequence ID" value="NZ_BMJO01000001.1"/>
</dbReference>
<gene>
    <name evidence="3" type="ORF">EV200_101647</name>
    <name evidence="2" type="ORF">GCM10011413_04180</name>
</gene>
<dbReference type="EMBL" id="BMJO01000001">
    <property type="protein sequence ID" value="GGE41465.1"/>
    <property type="molecule type" value="Genomic_DNA"/>
</dbReference>
<proteinExistence type="predicted"/>
<evidence type="ECO:0000313" key="3">
    <source>
        <dbReference type="EMBL" id="TCO31199.1"/>
    </source>
</evidence>
<dbReference type="OrthoDB" id="770150at2"/>
<feature type="compositionally biased region" description="Polar residues" evidence="1">
    <location>
        <begin position="16"/>
        <end position="27"/>
    </location>
</feature>
<keyword evidence="5" id="KW-1185">Reference proteome</keyword>
<feature type="compositionally biased region" description="Polar residues" evidence="1">
    <location>
        <begin position="80"/>
        <end position="90"/>
    </location>
</feature>
<feature type="region of interest" description="Disordered" evidence="1">
    <location>
        <begin position="1"/>
        <end position="90"/>
    </location>
</feature>
<feature type="compositionally biased region" description="Basic and acidic residues" evidence="1">
    <location>
        <begin position="1"/>
        <end position="15"/>
    </location>
</feature>
<comment type="caution">
    <text evidence="3">The sequence shown here is derived from an EMBL/GenBank/DDBJ whole genome shotgun (WGS) entry which is preliminary data.</text>
</comment>
<accession>A0A4R2HLX9</accession>
<evidence type="ECO:0000256" key="1">
    <source>
        <dbReference type="SAM" id="MobiDB-lite"/>
    </source>
</evidence>
<dbReference type="Proteomes" id="UP000622648">
    <property type="component" value="Unassembled WGS sequence"/>
</dbReference>
<dbReference type="AlphaFoldDB" id="A0A4R2HLX9"/>
<protein>
    <submittedName>
        <fullName evidence="3">Uncharacterized protein</fullName>
    </submittedName>
</protein>
<evidence type="ECO:0000313" key="5">
    <source>
        <dbReference type="Proteomes" id="UP000622648"/>
    </source>
</evidence>
<feature type="compositionally biased region" description="Basic and acidic residues" evidence="1">
    <location>
        <begin position="63"/>
        <end position="73"/>
    </location>
</feature>
<evidence type="ECO:0000313" key="4">
    <source>
        <dbReference type="Proteomes" id="UP000295684"/>
    </source>
</evidence>
<reference evidence="5" key="2">
    <citation type="journal article" date="2019" name="Int. J. Syst. Evol. Microbiol.">
        <title>The Global Catalogue of Microorganisms (GCM) 10K type strain sequencing project: providing services to taxonomists for standard genome sequencing and annotation.</title>
        <authorList>
            <consortium name="The Broad Institute Genomics Platform"/>
            <consortium name="The Broad Institute Genome Sequencing Center for Infectious Disease"/>
            <person name="Wu L."/>
            <person name="Ma J."/>
        </authorList>
    </citation>
    <scope>NUCLEOTIDE SEQUENCE [LARGE SCALE GENOMIC DNA]</scope>
    <source>
        <strain evidence="5">CGMCC 1.15644</strain>
    </source>
</reference>
<sequence length="90" mass="10039">MEEQERKNENLRDPKSTQSPDRSNMPDNQVPRHRSNENSKINEVQSDAEFLSREVGEGDFGSEEARADPEKGNPGEAGNMPNTANQDAPK</sequence>
<dbReference type="Proteomes" id="UP000295684">
    <property type="component" value="Unassembled WGS sequence"/>
</dbReference>
<dbReference type="EMBL" id="SLWO01000001">
    <property type="protein sequence ID" value="TCO31199.1"/>
    <property type="molecule type" value="Genomic_DNA"/>
</dbReference>
<organism evidence="3 4">
    <name type="scientific">Pedobacter psychrotolerans</name>
    <dbReference type="NCBI Taxonomy" id="1843235"/>
    <lineage>
        <taxon>Bacteria</taxon>
        <taxon>Pseudomonadati</taxon>
        <taxon>Bacteroidota</taxon>
        <taxon>Sphingobacteriia</taxon>
        <taxon>Sphingobacteriales</taxon>
        <taxon>Sphingobacteriaceae</taxon>
        <taxon>Pedobacter</taxon>
    </lineage>
</organism>
<name>A0A4R2HLX9_9SPHI</name>
<reference evidence="2" key="4">
    <citation type="submission" date="2024-05" db="EMBL/GenBank/DDBJ databases">
        <authorList>
            <person name="Sun Q."/>
            <person name="Zhou Y."/>
        </authorList>
    </citation>
    <scope>NUCLEOTIDE SEQUENCE</scope>
    <source>
        <strain evidence="2">CGMCC 1.15644</strain>
    </source>
</reference>
<reference evidence="3 4" key="3">
    <citation type="submission" date="2019-03" db="EMBL/GenBank/DDBJ databases">
        <title>Genomic Encyclopedia of Type Strains, Phase IV (KMG-IV): sequencing the most valuable type-strain genomes for metagenomic binning, comparative biology and taxonomic classification.</title>
        <authorList>
            <person name="Goeker M."/>
        </authorList>
    </citation>
    <scope>NUCLEOTIDE SEQUENCE [LARGE SCALE GENOMIC DNA]</scope>
    <source>
        <strain evidence="3 4">DSM 103236</strain>
    </source>
</reference>
<evidence type="ECO:0000313" key="2">
    <source>
        <dbReference type="EMBL" id="GGE41465.1"/>
    </source>
</evidence>